<evidence type="ECO:0000256" key="3">
    <source>
        <dbReference type="ARBA" id="ARBA00022553"/>
    </source>
</evidence>
<feature type="domain" description="Histidine kinase" evidence="7">
    <location>
        <begin position="365"/>
        <end position="580"/>
    </location>
</feature>
<dbReference type="PROSITE" id="PS50112">
    <property type="entry name" value="PAS"/>
    <property type="match status" value="1"/>
</dbReference>
<comment type="caution">
    <text evidence="9">The sequence shown here is derived from an EMBL/GenBank/DDBJ whole genome shotgun (WGS) entry which is preliminary data.</text>
</comment>
<dbReference type="PANTHER" id="PTHR43711">
    <property type="entry name" value="TWO-COMPONENT HISTIDINE KINASE"/>
    <property type="match status" value="1"/>
</dbReference>
<dbReference type="PANTHER" id="PTHR43711:SF1">
    <property type="entry name" value="HISTIDINE KINASE 1"/>
    <property type="match status" value="1"/>
</dbReference>
<reference evidence="9" key="1">
    <citation type="submission" date="2021-02" db="EMBL/GenBank/DDBJ databases">
        <title>Genome-Resolved Metagenomics of a Microbial Community Performing Photosynthetic Biological Nutrient Removal.</title>
        <authorList>
            <person name="Mcdaniel E.A."/>
        </authorList>
    </citation>
    <scope>NUCLEOTIDE SEQUENCE</scope>
    <source>
        <strain evidence="9">UWPOB_OBS1</strain>
    </source>
</reference>
<gene>
    <name evidence="9" type="ORF">J0M35_19250</name>
</gene>
<dbReference type="Pfam" id="PF08448">
    <property type="entry name" value="PAS_4"/>
    <property type="match status" value="1"/>
</dbReference>
<dbReference type="CDD" id="cd00082">
    <property type="entry name" value="HisKA"/>
    <property type="match status" value="1"/>
</dbReference>
<evidence type="ECO:0000256" key="5">
    <source>
        <dbReference type="ARBA" id="ARBA00022777"/>
    </source>
</evidence>
<name>A0A8J7PIC4_9BACT</name>
<dbReference type="InterPro" id="IPR000014">
    <property type="entry name" value="PAS"/>
</dbReference>
<dbReference type="InterPro" id="IPR005467">
    <property type="entry name" value="His_kinase_dom"/>
</dbReference>
<dbReference type="SUPFAM" id="SSF47384">
    <property type="entry name" value="Homodimeric domain of signal transducing histidine kinase"/>
    <property type="match status" value="1"/>
</dbReference>
<dbReference type="CDD" id="cd00075">
    <property type="entry name" value="HATPase"/>
    <property type="match status" value="1"/>
</dbReference>
<dbReference type="InterPro" id="IPR036097">
    <property type="entry name" value="HisK_dim/P_sf"/>
</dbReference>
<dbReference type="EMBL" id="JAFLCK010000041">
    <property type="protein sequence ID" value="MBN8662513.1"/>
    <property type="molecule type" value="Genomic_DNA"/>
</dbReference>
<comment type="catalytic activity">
    <reaction evidence="1">
        <text>ATP + protein L-histidine = ADP + protein N-phospho-L-histidine.</text>
        <dbReference type="EC" id="2.7.13.3"/>
    </reaction>
</comment>
<dbReference type="Proteomes" id="UP000664277">
    <property type="component" value="Unassembled WGS sequence"/>
</dbReference>
<protein>
    <recommendedName>
        <fullName evidence="2">histidine kinase</fullName>
        <ecNumber evidence="2">2.7.13.3</ecNumber>
    </recommendedName>
</protein>
<dbReference type="SMART" id="SM00388">
    <property type="entry name" value="HisKA"/>
    <property type="match status" value="1"/>
</dbReference>
<dbReference type="InterPro" id="IPR050736">
    <property type="entry name" value="Sensor_HK_Regulatory"/>
</dbReference>
<dbReference type="FunFam" id="3.30.565.10:FF:000006">
    <property type="entry name" value="Sensor histidine kinase WalK"/>
    <property type="match status" value="1"/>
</dbReference>
<evidence type="ECO:0000313" key="10">
    <source>
        <dbReference type="Proteomes" id="UP000664277"/>
    </source>
</evidence>
<accession>A0A8J7PIC4</accession>
<dbReference type="PROSITE" id="PS50109">
    <property type="entry name" value="HIS_KIN"/>
    <property type="match status" value="1"/>
</dbReference>
<dbReference type="InterPro" id="IPR013656">
    <property type="entry name" value="PAS_4"/>
</dbReference>
<keyword evidence="4" id="KW-0808">Transferase</keyword>
<dbReference type="AlphaFoldDB" id="A0A8J7PIC4"/>
<organism evidence="9 10">
    <name type="scientific">Candidatus Obscuribacter phosphatis</name>
    <dbReference type="NCBI Taxonomy" id="1906157"/>
    <lineage>
        <taxon>Bacteria</taxon>
        <taxon>Bacillati</taxon>
        <taxon>Candidatus Melainabacteria</taxon>
        <taxon>Candidatus Obscuribacterales</taxon>
        <taxon>Candidatus Obscuribacteraceae</taxon>
        <taxon>Candidatus Obscuribacter</taxon>
    </lineage>
</organism>
<dbReference type="InterPro" id="IPR003661">
    <property type="entry name" value="HisK_dim/P_dom"/>
</dbReference>
<dbReference type="NCBIfam" id="TIGR00229">
    <property type="entry name" value="sensory_box"/>
    <property type="match status" value="1"/>
</dbReference>
<keyword evidence="5" id="KW-0418">Kinase</keyword>
<evidence type="ECO:0000259" key="7">
    <source>
        <dbReference type="PROSITE" id="PS50109"/>
    </source>
</evidence>
<evidence type="ECO:0000256" key="2">
    <source>
        <dbReference type="ARBA" id="ARBA00012438"/>
    </source>
</evidence>
<dbReference type="SUPFAM" id="SSF55785">
    <property type="entry name" value="PYP-like sensor domain (PAS domain)"/>
    <property type="match status" value="1"/>
</dbReference>
<evidence type="ECO:0000256" key="6">
    <source>
        <dbReference type="ARBA" id="ARBA00023012"/>
    </source>
</evidence>
<keyword evidence="3" id="KW-0597">Phosphoprotein</keyword>
<dbReference type="PRINTS" id="PR00344">
    <property type="entry name" value="BCTRLSENSOR"/>
</dbReference>
<keyword evidence="6" id="KW-0902">Two-component regulatory system</keyword>
<dbReference type="Pfam" id="PF00512">
    <property type="entry name" value="HisKA"/>
    <property type="match status" value="1"/>
</dbReference>
<evidence type="ECO:0000256" key="4">
    <source>
        <dbReference type="ARBA" id="ARBA00022679"/>
    </source>
</evidence>
<dbReference type="Gene3D" id="6.10.340.10">
    <property type="match status" value="1"/>
</dbReference>
<evidence type="ECO:0000256" key="1">
    <source>
        <dbReference type="ARBA" id="ARBA00000085"/>
    </source>
</evidence>
<feature type="domain" description="PAS" evidence="8">
    <location>
        <begin position="241"/>
        <end position="311"/>
    </location>
</feature>
<dbReference type="InterPro" id="IPR036890">
    <property type="entry name" value="HATPase_C_sf"/>
</dbReference>
<dbReference type="InterPro" id="IPR035965">
    <property type="entry name" value="PAS-like_dom_sf"/>
</dbReference>
<dbReference type="SMART" id="SM00387">
    <property type="entry name" value="HATPase_c"/>
    <property type="match status" value="1"/>
</dbReference>
<proteinExistence type="predicted"/>
<dbReference type="CDD" id="cd00130">
    <property type="entry name" value="PAS"/>
    <property type="match status" value="1"/>
</dbReference>
<evidence type="ECO:0000259" key="8">
    <source>
        <dbReference type="PROSITE" id="PS50112"/>
    </source>
</evidence>
<dbReference type="InterPro" id="IPR003594">
    <property type="entry name" value="HATPase_dom"/>
</dbReference>
<dbReference type="Gene3D" id="3.30.565.10">
    <property type="entry name" value="Histidine kinase-like ATPase, C-terminal domain"/>
    <property type="match status" value="1"/>
</dbReference>
<sequence length="580" mass="63973">MAIPVAAEVLSVATLYSLFEHVRVERAKAAHSAELVAKMNTLHMLATERNVALITQGVVGGDPLRKLPSRLEDQSRRIVYEIDALVKGHEDEEGHWSVIKSLADEVDKSLVLAGTLYKRDETVQAKLVMVKAENAFAQTFKHINQMCAQQRESQKEMLAREEQTFQTIETALLTSVLASIFLACSLLIYFNRTTSDRLKKLIANAVAMGKGETPTSQLSGDDELAQLHRTYSQMYSDLNAIREKERDIFDNAAEGIASIAKDGTIQEYNTAFGDMLGTKDADLSGLLLSALIDADATKQIQIGLDKALKQGHGKFSVQALRAGGKTLVMQWSANWSENSERFNCVVLDITEKAELERLKSEFVAMVSHDLRSPLNAVQLAHEFLEAEKLTEEGAATLRESSESIGRLLSLVNNLLDLDKIESAAFSLNARIAPLLPVLEEALKSSRLLAEQAGIKLVLQVDPQLNACFDDERILQVLFNLLSNAFKFSEPGSQVVLSARKVGNMAMVQVDDEGRGIPDEMLESVFERFRQVDPAQDNKRRKGSGLGLAISKAIVESHGGKIKAERRRPKGTSIRFTLPLS</sequence>
<dbReference type="Gene3D" id="1.10.287.130">
    <property type="match status" value="1"/>
</dbReference>
<dbReference type="Pfam" id="PF02518">
    <property type="entry name" value="HATPase_c"/>
    <property type="match status" value="1"/>
</dbReference>
<dbReference type="SUPFAM" id="SSF55874">
    <property type="entry name" value="ATPase domain of HSP90 chaperone/DNA topoisomerase II/histidine kinase"/>
    <property type="match status" value="1"/>
</dbReference>
<dbReference type="EC" id="2.7.13.3" evidence="2"/>
<dbReference type="Gene3D" id="3.30.450.20">
    <property type="entry name" value="PAS domain"/>
    <property type="match status" value="1"/>
</dbReference>
<evidence type="ECO:0000313" key="9">
    <source>
        <dbReference type="EMBL" id="MBN8662513.1"/>
    </source>
</evidence>
<dbReference type="GO" id="GO:0000155">
    <property type="term" value="F:phosphorelay sensor kinase activity"/>
    <property type="evidence" value="ECO:0007669"/>
    <property type="project" value="InterPro"/>
</dbReference>
<dbReference type="InterPro" id="IPR004358">
    <property type="entry name" value="Sig_transdc_His_kin-like_C"/>
</dbReference>
<dbReference type="SMART" id="SM00091">
    <property type="entry name" value="PAS"/>
    <property type="match status" value="1"/>
</dbReference>